<evidence type="ECO:0000313" key="5">
    <source>
        <dbReference type="Proteomes" id="UP000623067"/>
    </source>
</evidence>
<keyword evidence="5" id="KW-1185">Reference proteome</keyword>
<evidence type="ECO:0000259" key="3">
    <source>
        <dbReference type="Pfam" id="PF21001"/>
    </source>
</evidence>
<feature type="domain" description="Inner membrane protein YqiJ OB-fold" evidence="2">
    <location>
        <begin position="130"/>
        <end position="192"/>
    </location>
</feature>
<feature type="transmembrane region" description="Helical" evidence="1">
    <location>
        <begin position="89"/>
        <end position="110"/>
    </location>
</feature>
<organism evidence="4 5">
    <name type="scientific">Sphingomonas metalli</name>
    <dbReference type="NCBI Taxonomy" id="1779358"/>
    <lineage>
        <taxon>Bacteria</taxon>
        <taxon>Pseudomonadati</taxon>
        <taxon>Pseudomonadota</taxon>
        <taxon>Alphaproteobacteria</taxon>
        <taxon>Sphingomonadales</taxon>
        <taxon>Sphingomonadaceae</taxon>
        <taxon>Sphingomonas</taxon>
    </lineage>
</organism>
<dbReference type="Proteomes" id="UP000623067">
    <property type="component" value="Unassembled WGS sequence"/>
</dbReference>
<feature type="transmembrane region" description="Helical" evidence="1">
    <location>
        <begin position="12"/>
        <end position="36"/>
    </location>
</feature>
<dbReference type="InterPro" id="IPR010840">
    <property type="entry name" value="YqiJ_OB"/>
</dbReference>
<keyword evidence="1" id="KW-1133">Transmembrane helix</keyword>
<dbReference type="RefSeq" id="WP_188659547.1">
    <property type="nucleotide sequence ID" value="NZ_BMIH01000004.1"/>
</dbReference>
<proteinExistence type="predicted"/>
<evidence type="ECO:0000256" key="1">
    <source>
        <dbReference type="SAM" id="Phobius"/>
    </source>
</evidence>
<gene>
    <name evidence="4" type="ORF">GCM10011380_29530</name>
</gene>
<dbReference type="EMBL" id="BMIH01000004">
    <property type="protein sequence ID" value="GGB38233.1"/>
    <property type="molecule type" value="Genomic_DNA"/>
</dbReference>
<dbReference type="InterPro" id="IPR048376">
    <property type="entry name" value="YqiJ_N"/>
</dbReference>
<evidence type="ECO:0000313" key="4">
    <source>
        <dbReference type="EMBL" id="GGB38233.1"/>
    </source>
</evidence>
<evidence type="ECO:0000259" key="2">
    <source>
        <dbReference type="Pfam" id="PF07290"/>
    </source>
</evidence>
<name>A0A916WXV9_9SPHN</name>
<accession>A0A916WXV9</accession>
<dbReference type="AlphaFoldDB" id="A0A916WXV9"/>
<reference evidence="4" key="2">
    <citation type="submission" date="2020-09" db="EMBL/GenBank/DDBJ databases">
        <authorList>
            <person name="Sun Q."/>
            <person name="Zhou Y."/>
        </authorList>
    </citation>
    <scope>NUCLEOTIDE SEQUENCE</scope>
    <source>
        <strain evidence="4">CGMCC 1.15330</strain>
    </source>
</reference>
<feature type="domain" description="Inner membrane protein YqiJ N-terminal" evidence="3">
    <location>
        <begin position="13"/>
        <end position="106"/>
    </location>
</feature>
<keyword evidence="1" id="KW-0812">Transmembrane</keyword>
<reference evidence="4" key="1">
    <citation type="journal article" date="2014" name="Int. J. Syst. Evol. Microbiol.">
        <title>Complete genome sequence of Corynebacterium casei LMG S-19264T (=DSM 44701T), isolated from a smear-ripened cheese.</title>
        <authorList>
            <consortium name="US DOE Joint Genome Institute (JGI-PGF)"/>
            <person name="Walter F."/>
            <person name="Albersmeier A."/>
            <person name="Kalinowski J."/>
            <person name="Ruckert C."/>
        </authorList>
    </citation>
    <scope>NUCLEOTIDE SEQUENCE</scope>
    <source>
        <strain evidence="4">CGMCC 1.15330</strain>
    </source>
</reference>
<protein>
    <recommendedName>
        <fullName evidence="6">DUF1449 family protein</fullName>
    </recommendedName>
</protein>
<dbReference type="Pfam" id="PF07290">
    <property type="entry name" value="YqiJ_OB"/>
    <property type="match status" value="1"/>
</dbReference>
<sequence>MPLLDLLTAPQAVAFTAALVLMAAIGLIEALGLGTGGLGLDLDLDAGLLDWLGIGRVPLLVLLVAFLAAFGGLGLAGQQIAWACTGGLVTGWIAAPAAALASLPVTAGLARILARVMPRDETTAIEVDDLIGRTGAIVVGRAAAGSPARVRVLDPHGQPHHVLVEPNDADTEFHEGDTVRLVRREGQTFRAILHDSPRLTDWMTL</sequence>
<dbReference type="Pfam" id="PF21001">
    <property type="entry name" value="YqiJ_N"/>
    <property type="match status" value="1"/>
</dbReference>
<comment type="caution">
    <text evidence="4">The sequence shown here is derived from an EMBL/GenBank/DDBJ whole genome shotgun (WGS) entry which is preliminary data.</text>
</comment>
<evidence type="ECO:0008006" key="6">
    <source>
        <dbReference type="Google" id="ProtNLM"/>
    </source>
</evidence>
<feature type="transmembrane region" description="Helical" evidence="1">
    <location>
        <begin position="57"/>
        <end position="77"/>
    </location>
</feature>
<keyword evidence="1" id="KW-0472">Membrane</keyword>